<reference evidence="3" key="1">
    <citation type="submission" date="2021-10" db="EMBL/GenBank/DDBJ databases">
        <title>Tropical sea cucumber genome reveals ecological adaptation and Cuvierian tubules defense mechanism.</title>
        <authorList>
            <person name="Chen T."/>
        </authorList>
    </citation>
    <scope>NUCLEOTIDE SEQUENCE</scope>
    <source>
        <strain evidence="3">Nanhai2018</strain>
        <tissue evidence="3">Muscle</tissue>
    </source>
</reference>
<dbReference type="Pfam" id="PF02023">
    <property type="entry name" value="SCAN"/>
    <property type="match status" value="1"/>
</dbReference>
<dbReference type="SUPFAM" id="SSF47353">
    <property type="entry name" value="Retrovirus capsid dimerization domain-like"/>
    <property type="match status" value="1"/>
</dbReference>
<dbReference type="Gene3D" id="1.10.4020.10">
    <property type="entry name" value="DNA breaking-rejoining enzymes"/>
    <property type="match status" value="1"/>
</dbReference>
<sequence>MADTDGPSEGQQQDSSSGTWEVHQSSEDALPQGIPPDLPKEMWVQYLCECKRIEKEAELNLKRLELERDHIAQSNTRPMGGLDHYQGARHSRVPRLKATDDIDIYFKTFENLAKIYGWPEAEWATRLAPELTGKARAAYASLSLEDCCDYSKLKKVVLAKYEISAESYRVAFRSKYKRRDQGLREWISDLGHQFDRWLEYAEVKKDDAKGIRELMVIDQALSKLPSEMAIYLKDRNPRTSEDLTKMADQFVANRGGPNYWKRKEADQAAKKQF</sequence>
<proteinExistence type="predicted"/>
<dbReference type="InterPro" id="IPR003309">
    <property type="entry name" value="SCAN_dom"/>
</dbReference>
<evidence type="ECO:0000259" key="2">
    <source>
        <dbReference type="PROSITE" id="PS50804"/>
    </source>
</evidence>
<evidence type="ECO:0000256" key="1">
    <source>
        <dbReference type="SAM" id="MobiDB-lite"/>
    </source>
</evidence>
<feature type="region of interest" description="Disordered" evidence="1">
    <location>
        <begin position="254"/>
        <end position="273"/>
    </location>
</feature>
<feature type="domain" description="SCAN box" evidence="2">
    <location>
        <begin position="169"/>
        <end position="250"/>
    </location>
</feature>
<keyword evidence="4" id="KW-1185">Reference proteome</keyword>
<dbReference type="PANTHER" id="PTHR46888:SF1">
    <property type="entry name" value="RIBONUCLEASE H"/>
    <property type="match status" value="1"/>
</dbReference>
<dbReference type="PANTHER" id="PTHR46888">
    <property type="entry name" value="ZINC KNUCKLE DOMAINCONTAINING PROTEIN-RELATED"/>
    <property type="match status" value="1"/>
</dbReference>
<dbReference type="AlphaFoldDB" id="A0A9Q1H6K3"/>
<name>A0A9Q1H6K3_HOLLE</name>
<feature type="compositionally biased region" description="Polar residues" evidence="1">
    <location>
        <begin position="9"/>
        <end position="23"/>
    </location>
</feature>
<feature type="region of interest" description="Disordered" evidence="1">
    <location>
        <begin position="1"/>
        <end position="36"/>
    </location>
</feature>
<dbReference type="EMBL" id="JAIZAY010000010">
    <property type="protein sequence ID" value="KAJ8034305.1"/>
    <property type="molecule type" value="Genomic_DNA"/>
</dbReference>
<comment type="caution">
    <text evidence="3">The sequence shown here is derived from an EMBL/GenBank/DDBJ whole genome shotgun (WGS) entry which is preliminary data.</text>
</comment>
<organism evidence="3 4">
    <name type="scientific">Holothuria leucospilota</name>
    <name type="common">Black long sea cucumber</name>
    <name type="synonym">Mertensiothuria leucospilota</name>
    <dbReference type="NCBI Taxonomy" id="206669"/>
    <lineage>
        <taxon>Eukaryota</taxon>
        <taxon>Metazoa</taxon>
        <taxon>Echinodermata</taxon>
        <taxon>Eleutherozoa</taxon>
        <taxon>Echinozoa</taxon>
        <taxon>Holothuroidea</taxon>
        <taxon>Aspidochirotacea</taxon>
        <taxon>Aspidochirotida</taxon>
        <taxon>Holothuriidae</taxon>
        <taxon>Holothuria</taxon>
    </lineage>
</organism>
<dbReference type="PROSITE" id="PS50804">
    <property type="entry name" value="SCAN_BOX"/>
    <property type="match status" value="1"/>
</dbReference>
<dbReference type="InterPro" id="IPR038269">
    <property type="entry name" value="SCAN_sf"/>
</dbReference>
<feature type="compositionally biased region" description="Basic and acidic residues" evidence="1">
    <location>
        <begin position="261"/>
        <end position="273"/>
    </location>
</feature>
<evidence type="ECO:0000313" key="3">
    <source>
        <dbReference type="EMBL" id="KAJ8034305.1"/>
    </source>
</evidence>
<protein>
    <recommendedName>
        <fullName evidence="2">SCAN box domain-containing protein</fullName>
    </recommendedName>
</protein>
<dbReference type="OrthoDB" id="6077919at2759"/>
<gene>
    <name evidence="3" type="ORF">HOLleu_21082</name>
</gene>
<dbReference type="Proteomes" id="UP001152320">
    <property type="component" value="Chromosome 10"/>
</dbReference>
<accession>A0A9Q1H6K3</accession>
<evidence type="ECO:0000313" key="4">
    <source>
        <dbReference type="Proteomes" id="UP001152320"/>
    </source>
</evidence>